<evidence type="ECO:0008006" key="4">
    <source>
        <dbReference type="Google" id="ProtNLM"/>
    </source>
</evidence>
<organism evidence="2 3">
    <name type="scientific">Xenopus laevis</name>
    <name type="common">African clawed frog</name>
    <dbReference type="NCBI Taxonomy" id="8355"/>
    <lineage>
        <taxon>Eukaryota</taxon>
        <taxon>Metazoa</taxon>
        <taxon>Chordata</taxon>
        <taxon>Craniata</taxon>
        <taxon>Vertebrata</taxon>
        <taxon>Euteleostomi</taxon>
        <taxon>Amphibia</taxon>
        <taxon>Batrachia</taxon>
        <taxon>Anura</taxon>
        <taxon>Pipoidea</taxon>
        <taxon>Pipidae</taxon>
        <taxon>Xenopodinae</taxon>
        <taxon>Xenopus</taxon>
        <taxon>Xenopus</taxon>
    </lineage>
</organism>
<keyword evidence="1" id="KW-0732">Signal</keyword>
<gene>
    <name evidence="2" type="ORF">XELAEV_18021224mg</name>
</gene>
<dbReference type="Proteomes" id="UP000694892">
    <property type="component" value="Chromosome 3S"/>
</dbReference>
<feature type="signal peptide" evidence="1">
    <location>
        <begin position="1"/>
        <end position="25"/>
    </location>
</feature>
<reference evidence="3" key="1">
    <citation type="journal article" date="2016" name="Nature">
        <title>Genome evolution in the allotetraploid frog Xenopus laevis.</title>
        <authorList>
            <person name="Session A.M."/>
            <person name="Uno Y."/>
            <person name="Kwon T."/>
            <person name="Chapman J.A."/>
            <person name="Toyoda A."/>
            <person name="Takahashi S."/>
            <person name="Fukui A."/>
            <person name="Hikosaka A."/>
            <person name="Suzuki A."/>
            <person name="Kondo M."/>
            <person name="van Heeringen S.J."/>
            <person name="Quigley I."/>
            <person name="Heinz S."/>
            <person name="Ogino H."/>
            <person name="Ochi H."/>
            <person name="Hellsten U."/>
            <person name="Lyons J.B."/>
            <person name="Simakov O."/>
            <person name="Putnam N."/>
            <person name="Stites J."/>
            <person name="Kuroki Y."/>
            <person name="Tanaka T."/>
            <person name="Michiue T."/>
            <person name="Watanabe M."/>
            <person name="Bogdanovic O."/>
            <person name="Lister R."/>
            <person name="Georgiou G."/>
            <person name="Paranjpe S.S."/>
            <person name="van Kruijsbergen I."/>
            <person name="Shu S."/>
            <person name="Carlson J."/>
            <person name="Kinoshita T."/>
            <person name="Ohta Y."/>
            <person name="Mawaribuchi S."/>
            <person name="Jenkins J."/>
            <person name="Grimwood J."/>
            <person name="Schmutz J."/>
            <person name="Mitros T."/>
            <person name="Mozaffari S.V."/>
            <person name="Suzuki Y."/>
            <person name="Haramoto Y."/>
            <person name="Yamamoto T.S."/>
            <person name="Takagi C."/>
            <person name="Heald R."/>
            <person name="Miller K."/>
            <person name="Haudenschild C."/>
            <person name="Kitzman J."/>
            <person name="Nakayama T."/>
            <person name="Izutsu Y."/>
            <person name="Robert J."/>
            <person name="Fortriede J."/>
            <person name="Burns K."/>
            <person name="Lotay V."/>
            <person name="Karimi K."/>
            <person name="Yasuoka Y."/>
            <person name="Dichmann D.S."/>
            <person name="Flajnik M.F."/>
            <person name="Houston D.W."/>
            <person name="Shendure J."/>
            <person name="DuPasquier L."/>
            <person name="Vize P.D."/>
            <person name="Zorn A.M."/>
            <person name="Ito M."/>
            <person name="Marcotte E.M."/>
            <person name="Wallingford J.B."/>
            <person name="Ito Y."/>
            <person name="Asashima M."/>
            <person name="Ueno N."/>
            <person name="Matsuda Y."/>
            <person name="Veenstra G.J."/>
            <person name="Fujiyama A."/>
            <person name="Harland R.M."/>
            <person name="Taira M."/>
            <person name="Rokhsar D.S."/>
        </authorList>
    </citation>
    <scope>NUCLEOTIDE SEQUENCE [LARGE SCALE GENOMIC DNA]</scope>
    <source>
        <strain evidence="3">J</strain>
    </source>
</reference>
<sequence>MKTNNSASFCVSCLFLRIQWLCCIAGEQQGRQVMKLKQYSQNLYTMEELLKEKERQTINRTLIKVLWT</sequence>
<proteinExistence type="predicted"/>
<feature type="chain" id="PRO_5037103155" description="Secreted protein" evidence="1">
    <location>
        <begin position="26"/>
        <end position="68"/>
    </location>
</feature>
<evidence type="ECO:0000313" key="2">
    <source>
        <dbReference type="EMBL" id="OCT87529.1"/>
    </source>
</evidence>
<evidence type="ECO:0000313" key="3">
    <source>
        <dbReference type="Proteomes" id="UP000694892"/>
    </source>
</evidence>
<protein>
    <recommendedName>
        <fullName evidence="4">Secreted protein</fullName>
    </recommendedName>
</protein>
<dbReference type="AlphaFoldDB" id="A0A974HRG3"/>
<dbReference type="EMBL" id="CM004471">
    <property type="protein sequence ID" value="OCT87529.1"/>
    <property type="molecule type" value="Genomic_DNA"/>
</dbReference>
<evidence type="ECO:0000256" key="1">
    <source>
        <dbReference type="SAM" id="SignalP"/>
    </source>
</evidence>
<accession>A0A974HRG3</accession>
<name>A0A974HRG3_XENLA</name>